<feature type="domain" description="Sigma-54 factor interaction" evidence="7">
    <location>
        <begin position="397"/>
        <end position="623"/>
    </location>
</feature>
<dbReference type="InterPro" id="IPR036388">
    <property type="entry name" value="WH-like_DNA-bd_sf"/>
</dbReference>
<dbReference type="FunFam" id="3.40.50.300:FF:000006">
    <property type="entry name" value="DNA-binding transcriptional regulator NtrC"/>
    <property type="match status" value="1"/>
</dbReference>
<dbReference type="Gene3D" id="3.30.450.20">
    <property type="entry name" value="PAS domain"/>
    <property type="match status" value="1"/>
</dbReference>
<evidence type="ECO:0000313" key="9">
    <source>
        <dbReference type="Proteomes" id="UP000001784"/>
    </source>
</evidence>
<dbReference type="PROSITE" id="PS00676">
    <property type="entry name" value="SIGMA54_INTERACT_2"/>
    <property type="match status" value="1"/>
</dbReference>
<dbReference type="GO" id="GO:0003677">
    <property type="term" value="F:DNA binding"/>
    <property type="evidence" value="ECO:0007669"/>
    <property type="project" value="UniProtKB-KW"/>
</dbReference>
<dbReference type="PROSITE" id="PS00688">
    <property type="entry name" value="SIGMA54_INTERACT_3"/>
    <property type="match status" value="1"/>
</dbReference>
<keyword evidence="3" id="KW-0805">Transcription regulation</keyword>
<dbReference type="Gene3D" id="1.10.8.60">
    <property type="match status" value="1"/>
</dbReference>
<dbReference type="SMART" id="SM00382">
    <property type="entry name" value="AAA"/>
    <property type="match status" value="1"/>
</dbReference>
<dbReference type="KEGG" id="sfu:Sfum_2289"/>
<dbReference type="InterPro" id="IPR025943">
    <property type="entry name" value="Sigma_54_int_dom_ATP-bd_2"/>
</dbReference>
<dbReference type="HOGENOM" id="CLU_000445_8_7_7"/>
<dbReference type="CDD" id="cd00009">
    <property type="entry name" value="AAA"/>
    <property type="match status" value="1"/>
</dbReference>
<dbReference type="EMBL" id="CP000478">
    <property type="protein sequence ID" value="ABK17971.1"/>
    <property type="molecule type" value="Genomic_DNA"/>
</dbReference>
<evidence type="ECO:0000256" key="2">
    <source>
        <dbReference type="ARBA" id="ARBA00022840"/>
    </source>
</evidence>
<dbReference type="Proteomes" id="UP000001784">
    <property type="component" value="Chromosome"/>
</dbReference>
<keyword evidence="9" id="KW-1185">Reference proteome</keyword>
<accession>A0LKL9</accession>
<dbReference type="SUPFAM" id="SSF52540">
    <property type="entry name" value="P-loop containing nucleoside triphosphate hydrolases"/>
    <property type="match status" value="1"/>
</dbReference>
<evidence type="ECO:0000256" key="1">
    <source>
        <dbReference type="ARBA" id="ARBA00022741"/>
    </source>
</evidence>
<dbReference type="Gene3D" id="3.40.50.300">
    <property type="entry name" value="P-loop containing nucleotide triphosphate hydrolases"/>
    <property type="match status" value="1"/>
</dbReference>
<dbReference type="PANTHER" id="PTHR32071">
    <property type="entry name" value="TRANSCRIPTIONAL REGULATORY PROTEIN"/>
    <property type="match status" value="1"/>
</dbReference>
<protein>
    <submittedName>
        <fullName evidence="8">Sigma-54 factor, interaction domain-containing protein</fullName>
    </submittedName>
</protein>
<dbReference type="InterPro" id="IPR003593">
    <property type="entry name" value="AAA+_ATPase"/>
</dbReference>
<feature type="region of interest" description="Disordered" evidence="6">
    <location>
        <begin position="31"/>
        <end position="52"/>
    </location>
</feature>
<keyword evidence="2" id="KW-0067">ATP-binding</keyword>
<keyword evidence="1" id="KW-0547">Nucleotide-binding</keyword>
<dbReference type="InterPro" id="IPR058031">
    <property type="entry name" value="AAA_lid_NorR"/>
</dbReference>
<evidence type="ECO:0000256" key="6">
    <source>
        <dbReference type="SAM" id="MobiDB-lite"/>
    </source>
</evidence>
<dbReference type="Pfam" id="PF00158">
    <property type="entry name" value="Sigma54_activat"/>
    <property type="match status" value="1"/>
</dbReference>
<proteinExistence type="predicted"/>
<evidence type="ECO:0000256" key="3">
    <source>
        <dbReference type="ARBA" id="ARBA00023015"/>
    </source>
</evidence>
<evidence type="ECO:0000256" key="4">
    <source>
        <dbReference type="ARBA" id="ARBA00023125"/>
    </source>
</evidence>
<dbReference type="PROSITE" id="PS50045">
    <property type="entry name" value="SIGMA54_INTERACT_4"/>
    <property type="match status" value="1"/>
</dbReference>
<sequence length="765" mass="85564">MKGEANWGMIIRTFRIQITAPIILIKTGNRTGAARPEGMPHSASDVSTGGEARTMKHQEKTLLIVSIDRNVNNFLCTIINNIIGGEVKVRSKTFQECAAAPPRTDVVMTSGAFLLPRLRSIYPDLPIVAPKRLITGYNLEKVLMLPRASRVLVVNDPRAATEETVDSLKSLGITHLDYVPYWRGSKRSLGDIAAAISPGMTHLCPGEIRRVIDIGPRIISIHSFLQLLLALDLDPGYVENFATYYHNFLMESSRKLAAVLEQSELLRRYQEVILNQFEDGLLSVKETGRIDIANQSAARLFRKDIDAILATNINDLLAGFKHTVNLTGKSSKDSGSSSIYDHDGKQILIQKIPVVSENEVREIYTFREIARLQRLEKDVRLHLARKGHVTKYGFDDIWTLNGAVDDLKERALQFAATEKNILITGESGTGKELFAHAIHRSSPRRDGPFVAVNFAGIPEGLIESELFGYESGAFTGAKKGGKTGFFEQAHGGTIFLDEIGDAPLNVQSRLLRVLQEKEIMKVGADRIIPIDVRIIAGTNRNLREAIAEKKFRRDLYHRLNTLPLDIPPLREHCEDIPYVLNRYLEEQYGSRKAFSPNVAECLRRYGWPGNVRELLNLADYLQISSRNAAVVELEHVPRSLSETFALDRRPARGGSDGDQRDTVRRLLESACASMEELSGLLHVLRERKRLLNGRRTLMRELGSRGHFVSEGRMKRYLRLLRNDGLIRVGTTKQGTTLTPKGEGLLEFLIAERGGSSGPPFPDWDN</sequence>
<reference evidence="8 9" key="1">
    <citation type="submission" date="2006-10" db="EMBL/GenBank/DDBJ databases">
        <title>Complete sequence of Syntrophobacter fumaroxidans MPOB.</title>
        <authorList>
            <consortium name="US DOE Joint Genome Institute"/>
            <person name="Copeland A."/>
            <person name="Lucas S."/>
            <person name="Lapidus A."/>
            <person name="Barry K."/>
            <person name="Detter J.C."/>
            <person name="Glavina del Rio T."/>
            <person name="Hammon N."/>
            <person name="Israni S."/>
            <person name="Pitluck S."/>
            <person name="Goltsman E.G."/>
            <person name="Martinez M."/>
            <person name="Schmutz J."/>
            <person name="Larimer F."/>
            <person name="Land M."/>
            <person name="Hauser L."/>
            <person name="Kyrpides N."/>
            <person name="Kim E."/>
            <person name="Boone D.R."/>
            <person name="Brockman F."/>
            <person name="Culley D."/>
            <person name="Ferry J."/>
            <person name="Gunsalus R."/>
            <person name="McInerney M.J."/>
            <person name="Morrison M."/>
            <person name="Plugge C."/>
            <person name="Rohlin L."/>
            <person name="Scholten J."/>
            <person name="Sieber J."/>
            <person name="Stams A.J.M."/>
            <person name="Worm P."/>
            <person name="Henstra A.M."/>
            <person name="Richardson P."/>
        </authorList>
    </citation>
    <scope>NUCLEOTIDE SEQUENCE [LARGE SCALE GENOMIC DNA]</scope>
    <source>
        <strain evidence="9">DSM 10017 / MPOB</strain>
    </source>
</reference>
<keyword evidence="4" id="KW-0238">DNA-binding</keyword>
<dbReference type="InterPro" id="IPR027417">
    <property type="entry name" value="P-loop_NTPase"/>
</dbReference>
<organism evidence="8 9">
    <name type="scientific">Syntrophobacter fumaroxidans (strain DSM 10017 / MPOB)</name>
    <dbReference type="NCBI Taxonomy" id="335543"/>
    <lineage>
        <taxon>Bacteria</taxon>
        <taxon>Pseudomonadati</taxon>
        <taxon>Thermodesulfobacteriota</taxon>
        <taxon>Syntrophobacteria</taxon>
        <taxon>Syntrophobacterales</taxon>
        <taxon>Syntrophobacteraceae</taxon>
        <taxon>Syntrophobacter</taxon>
    </lineage>
</organism>
<evidence type="ECO:0000256" key="5">
    <source>
        <dbReference type="ARBA" id="ARBA00023163"/>
    </source>
</evidence>
<dbReference type="PANTHER" id="PTHR32071:SF57">
    <property type="entry name" value="C4-DICARBOXYLATE TRANSPORT TRANSCRIPTIONAL REGULATORY PROTEIN DCTD"/>
    <property type="match status" value="1"/>
</dbReference>
<dbReference type="Gene3D" id="1.10.10.10">
    <property type="entry name" value="Winged helix-like DNA-binding domain superfamily/Winged helix DNA-binding domain"/>
    <property type="match status" value="1"/>
</dbReference>
<evidence type="ECO:0000313" key="8">
    <source>
        <dbReference type="EMBL" id="ABK17971.1"/>
    </source>
</evidence>
<dbReference type="PROSITE" id="PS00675">
    <property type="entry name" value="SIGMA54_INTERACT_1"/>
    <property type="match status" value="1"/>
</dbReference>
<dbReference type="InterPro" id="IPR025944">
    <property type="entry name" value="Sigma_54_int_dom_CS"/>
</dbReference>
<keyword evidence="5" id="KW-0804">Transcription</keyword>
<dbReference type="GO" id="GO:0006355">
    <property type="term" value="P:regulation of DNA-templated transcription"/>
    <property type="evidence" value="ECO:0007669"/>
    <property type="project" value="InterPro"/>
</dbReference>
<dbReference type="GO" id="GO:0005524">
    <property type="term" value="F:ATP binding"/>
    <property type="evidence" value="ECO:0007669"/>
    <property type="project" value="UniProtKB-KW"/>
</dbReference>
<dbReference type="Pfam" id="PF25601">
    <property type="entry name" value="AAA_lid_14"/>
    <property type="match status" value="1"/>
</dbReference>
<dbReference type="InterPro" id="IPR025662">
    <property type="entry name" value="Sigma_54_int_dom_ATP-bd_1"/>
</dbReference>
<dbReference type="AlphaFoldDB" id="A0LKL9"/>
<evidence type="ECO:0000259" key="7">
    <source>
        <dbReference type="PROSITE" id="PS50045"/>
    </source>
</evidence>
<dbReference type="eggNOG" id="COG3829">
    <property type="taxonomic scope" value="Bacteria"/>
</dbReference>
<gene>
    <name evidence="8" type="ordered locus">Sfum_2289</name>
</gene>
<dbReference type="InParanoid" id="A0LKL9"/>
<dbReference type="InterPro" id="IPR002078">
    <property type="entry name" value="Sigma_54_int"/>
</dbReference>
<name>A0LKL9_SYNFM</name>